<proteinExistence type="predicted"/>
<sequence length="208" mass="22692">MVGNDTNADMLQLANQIDGAVQCVNILELHPEWGREARHLRVGPLQGDTMDISSKYDHLNPRSWKGDVHVNQVVLVGSWNEGCRVAEEQLKAGGVDPLFIRMQREGGYGILCPFGNYKVVLVDGLQADERDEGEDERDVPAIIGDNSAPVAEGDIESLQPDLDDLAGIVEASNLADEHTPGDKGRTVSAMKLCDLILIINDPTLQLRS</sequence>
<evidence type="ECO:0000313" key="1">
    <source>
        <dbReference type="EMBL" id="KIM34749.1"/>
    </source>
</evidence>
<reference evidence="1" key="3">
    <citation type="submission" date="2015-02" db="EMBL/GenBank/DDBJ databases">
        <title>Evolutionary Origins and Diversification of the Mycorrhizal Mutualists.</title>
        <authorList>
            <consortium name="DOE Joint Genome Institute"/>
            <consortium name="Mycorrhizal Genomics Consortium"/>
            <person name="Kohler A."/>
            <person name="Kuo A."/>
            <person name="Nagy L.G."/>
            <person name="Floudas D."/>
            <person name="Copeland A."/>
            <person name="Barry K.W."/>
            <person name="Cichocki N."/>
            <person name="Veneault-Fourrey C."/>
            <person name="LaButti K."/>
            <person name="Lindquist E.A."/>
            <person name="Lipzen A."/>
            <person name="Lundell T."/>
            <person name="Morin E."/>
            <person name="Murat C."/>
            <person name="Riley R."/>
            <person name="Ohm R."/>
            <person name="Sun H."/>
            <person name="Tunlid A."/>
            <person name="Henrissat B."/>
            <person name="Grigoriev I.V."/>
            <person name="Hibbett D.S."/>
            <person name="Martin F."/>
        </authorList>
    </citation>
    <scope>NUCLEOTIDE SEQUENCE</scope>
    <source>
        <strain evidence="1">H7</strain>
    </source>
</reference>
<reference evidence="1 3" key="1">
    <citation type="submission" date="2014-04" db="EMBL/GenBank/DDBJ databases">
        <authorList>
            <consortium name="DOE Joint Genome Institute"/>
            <person name="Kuo A."/>
            <person name="Gay G."/>
            <person name="Dore J."/>
            <person name="Kohler A."/>
            <person name="Nagy L.G."/>
            <person name="Floudas D."/>
            <person name="Copeland A."/>
            <person name="Barry K.W."/>
            <person name="Cichocki N."/>
            <person name="Veneault-Fourrey C."/>
            <person name="LaButti K."/>
            <person name="Lindquist E.A."/>
            <person name="Lipzen A."/>
            <person name="Lundell T."/>
            <person name="Morin E."/>
            <person name="Murat C."/>
            <person name="Sun H."/>
            <person name="Tunlid A."/>
            <person name="Henrissat B."/>
            <person name="Grigoriev I.V."/>
            <person name="Hibbett D.S."/>
            <person name="Martin F."/>
            <person name="Nordberg H.P."/>
            <person name="Cantor M.N."/>
            <person name="Hua S.X."/>
        </authorList>
    </citation>
    <scope>NUCLEOTIDE SEQUENCE [LARGE SCALE GENOMIC DNA]</scope>
    <source>
        <strain evidence="3">h7</strain>
        <strain evidence="1">H7</strain>
    </source>
</reference>
<reference evidence="3" key="2">
    <citation type="submission" date="2015-01" db="EMBL/GenBank/DDBJ databases">
        <title>Evolutionary Origins and Diversification of the Mycorrhizal Mutualists.</title>
        <authorList>
            <consortium name="DOE Joint Genome Institute"/>
            <consortium name="Mycorrhizal Genomics Consortium"/>
            <person name="Kohler A."/>
            <person name="Kuo A."/>
            <person name="Nagy L.G."/>
            <person name="Floudas D."/>
            <person name="Copeland A."/>
            <person name="Barry K.W."/>
            <person name="Cichocki N."/>
            <person name="Veneault-Fourrey C."/>
            <person name="LaButti K."/>
            <person name="Lindquist E.A."/>
            <person name="Lipzen A."/>
            <person name="Lundell T."/>
            <person name="Morin E."/>
            <person name="Murat C."/>
            <person name="Riley R."/>
            <person name="Ohm R."/>
            <person name="Sun H."/>
            <person name="Tunlid A."/>
            <person name="Henrissat B."/>
            <person name="Grigoriev I.V."/>
            <person name="Hibbett D.S."/>
            <person name="Martin F."/>
        </authorList>
    </citation>
    <scope>NUCLEOTIDE SEQUENCE [LARGE SCALE GENOMIC DNA]</scope>
    <source>
        <strain evidence="3">h7</strain>
        <strain evidence="2">H7</strain>
    </source>
</reference>
<gene>
    <name evidence="2" type="ORF">M413DRAFT_22994</name>
    <name evidence="1" type="ORF">M413DRAFT_33054</name>
</gene>
<accession>A0A0C3BRR3</accession>
<organism evidence="1 3">
    <name type="scientific">Hebeloma cylindrosporum</name>
    <dbReference type="NCBI Taxonomy" id="76867"/>
    <lineage>
        <taxon>Eukaryota</taxon>
        <taxon>Fungi</taxon>
        <taxon>Dikarya</taxon>
        <taxon>Basidiomycota</taxon>
        <taxon>Agaricomycotina</taxon>
        <taxon>Agaricomycetes</taxon>
        <taxon>Agaricomycetidae</taxon>
        <taxon>Agaricales</taxon>
        <taxon>Agaricineae</taxon>
        <taxon>Hymenogastraceae</taxon>
        <taxon>Hebeloma</taxon>
    </lineage>
</organism>
<dbReference type="AlphaFoldDB" id="A0A0C3BRR3"/>
<name>A0A0C3BRR3_HEBCY</name>
<dbReference type="OrthoDB" id="2940686at2759"/>
<dbReference type="EMBL" id="KN831861">
    <property type="protein sequence ID" value="KIM34749.1"/>
    <property type="molecule type" value="Genomic_DNA"/>
</dbReference>
<evidence type="ECO:0000313" key="3">
    <source>
        <dbReference type="Proteomes" id="UP000053424"/>
    </source>
</evidence>
<protein>
    <submittedName>
        <fullName evidence="1">Uncharacterized protein</fullName>
    </submittedName>
</protein>
<evidence type="ECO:0000313" key="2">
    <source>
        <dbReference type="EMBL" id="KIM46594.1"/>
    </source>
</evidence>
<dbReference type="EMBL" id="KN831770">
    <property type="protein sequence ID" value="KIM46594.1"/>
    <property type="molecule type" value="Genomic_DNA"/>
</dbReference>
<dbReference type="Proteomes" id="UP000053424">
    <property type="component" value="Unassembled WGS sequence"/>
</dbReference>
<dbReference type="HOGENOM" id="CLU_1321034_0_0_1"/>
<keyword evidence="3" id="KW-1185">Reference proteome</keyword>